<gene>
    <name evidence="2" type="ORF">CANARDRAFT_29028</name>
</gene>
<dbReference type="SUPFAM" id="SSF52833">
    <property type="entry name" value="Thioredoxin-like"/>
    <property type="match status" value="1"/>
</dbReference>
<dbReference type="AlphaFoldDB" id="A0A1E4SYB5"/>
<dbReference type="InterPro" id="IPR036249">
    <property type="entry name" value="Thioredoxin-like_sf"/>
</dbReference>
<keyword evidence="3" id="KW-1185">Reference proteome</keyword>
<dbReference type="InterPro" id="IPR052565">
    <property type="entry name" value="Glutaredoxin-like_YDR286C"/>
</dbReference>
<dbReference type="PANTHER" id="PTHR33558">
    <property type="entry name" value="GLUTAREDOXIN-LIKE PROTEIN C5ORF63 HOMOLOG"/>
    <property type="match status" value="1"/>
</dbReference>
<reference evidence="3" key="1">
    <citation type="submission" date="2016-04" db="EMBL/GenBank/DDBJ databases">
        <title>Comparative genomics of biotechnologically important yeasts.</title>
        <authorList>
            <consortium name="DOE Joint Genome Institute"/>
            <person name="Riley R."/>
            <person name="Haridas S."/>
            <person name="Wolfe K.H."/>
            <person name="Lopes M.R."/>
            <person name="Hittinger C.T."/>
            <person name="Goker M."/>
            <person name="Salamov A."/>
            <person name="Wisecaver J."/>
            <person name="Long T.M."/>
            <person name="Aerts A.L."/>
            <person name="Barry K."/>
            <person name="Choi C."/>
            <person name="Clum A."/>
            <person name="Coughlan A.Y."/>
            <person name="Deshpande S."/>
            <person name="Douglass A.P."/>
            <person name="Hanson S.J."/>
            <person name="Klenk H.-P."/>
            <person name="Labutti K."/>
            <person name="Lapidus A."/>
            <person name="Lindquist E."/>
            <person name="Lipzen A."/>
            <person name="Meier-Kolthoff J.P."/>
            <person name="Ohm R.A."/>
            <person name="Otillar R.P."/>
            <person name="Pangilinan J."/>
            <person name="Peng Y."/>
            <person name="Rokas A."/>
            <person name="Rosa C.A."/>
            <person name="Scheuner C."/>
            <person name="Sibirny A.A."/>
            <person name="Slot J.C."/>
            <person name="Stielow J.B."/>
            <person name="Sun H."/>
            <person name="Kurtzman C.P."/>
            <person name="Blackwell M."/>
            <person name="Grigoriev I.V."/>
            <person name="Jeffries T.W."/>
        </authorList>
    </citation>
    <scope>NUCLEOTIDE SEQUENCE [LARGE SCALE GENOMIC DNA]</scope>
    <source>
        <strain evidence="3">NRRL YB-2248</strain>
    </source>
</reference>
<dbReference type="Pfam" id="PF05768">
    <property type="entry name" value="Glrx-like"/>
    <property type="match status" value="1"/>
</dbReference>
<keyword evidence="1" id="KW-0813">Transport</keyword>
<evidence type="ECO:0000256" key="1">
    <source>
        <dbReference type="RuleBase" id="RU363082"/>
    </source>
</evidence>
<accession>A0A1E4SYB5</accession>
<organism evidence="2 3">
    <name type="scientific">[Candida] arabinofermentans NRRL YB-2248</name>
    <dbReference type="NCBI Taxonomy" id="983967"/>
    <lineage>
        <taxon>Eukaryota</taxon>
        <taxon>Fungi</taxon>
        <taxon>Dikarya</taxon>
        <taxon>Ascomycota</taxon>
        <taxon>Saccharomycotina</taxon>
        <taxon>Pichiomycetes</taxon>
        <taxon>Pichiales</taxon>
        <taxon>Pichiaceae</taxon>
        <taxon>Ogataea</taxon>
        <taxon>Ogataea/Candida clade</taxon>
    </lineage>
</organism>
<sequence>MRSYTTTVKSSINLTFFSKPNCGLCDEAKSKLNDILNNSKVQPLVASNAIDLKTIDITEDGNKSWFDCYRYDIPVLHVDRENFKTVKFMHRFNEDEIVEELSEEM</sequence>
<keyword evidence="1" id="KW-0249">Electron transport</keyword>
<protein>
    <recommendedName>
        <fullName evidence="1">Glutaredoxin-like protein</fullName>
    </recommendedName>
</protein>
<proteinExistence type="inferred from homology"/>
<dbReference type="PANTHER" id="PTHR33558:SF1">
    <property type="entry name" value="GLUTAREDOXIN-LIKE PROTEIN C5ORF63 HOMOLOG"/>
    <property type="match status" value="1"/>
</dbReference>
<dbReference type="EMBL" id="KV453856">
    <property type="protein sequence ID" value="ODV84478.1"/>
    <property type="molecule type" value="Genomic_DNA"/>
</dbReference>
<evidence type="ECO:0000313" key="3">
    <source>
        <dbReference type="Proteomes" id="UP000094801"/>
    </source>
</evidence>
<dbReference type="Gene3D" id="3.40.30.10">
    <property type="entry name" value="Glutaredoxin"/>
    <property type="match status" value="1"/>
</dbReference>
<dbReference type="InterPro" id="IPR008554">
    <property type="entry name" value="Glutaredoxin-like"/>
</dbReference>
<name>A0A1E4SYB5_9ASCO</name>
<comment type="similarity">
    <text evidence="1">Belongs to the glutaredoxin family.</text>
</comment>
<dbReference type="Proteomes" id="UP000094801">
    <property type="component" value="Unassembled WGS sequence"/>
</dbReference>
<evidence type="ECO:0000313" key="2">
    <source>
        <dbReference type="EMBL" id="ODV84478.1"/>
    </source>
</evidence>
<dbReference type="OrthoDB" id="429967at2759"/>